<dbReference type="InterPro" id="IPR052740">
    <property type="entry name" value="CE4"/>
</dbReference>
<keyword evidence="2" id="KW-1185">Reference proteome</keyword>
<proteinExistence type="predicted"/>
<sequence>MIDYTDSRGNPCNMIDECYPPANEKEAYDLLSTNFERHYTTNRAPFPMFLHAGWFARYPYTLTGKDTRILSGLMPVSGQLRTYPSPNPTTVK</sequence>
<dbReference type="Gene3D" id="3.20.20.370">
    <property type="entry name" value="Glycoside hydrolase/deacetylase"/>
    <property type="match status" value="1"/>
</dbReference>
<accession>A0A3M6TXQ7</accession>
<evidence type="ECO:0000313" key="1">
    <source>
        <dbReference type="EMBL" id="RMX46223.1"/>
    </source>
</evidence>
<comment type="caution">
    <text evidence="1">The sequence shown here is derived from an EMBL/GenBank/DDBJ whole genome shotgun (WGS) entry which is preliminary data.</text>
</comment>
<dbReference type="Proteomes" id="UP000275408">
    <property type="component" value="Unassembled WGS sequence"/>
</dbReference>
<reference evidence="1 2" key="1">
    <citation type="journal article" date="2018" name="Sci. Rep.">
        <title>Comparative analysis of the Pocillopora damicornis genome highlights role of immune system in coral evolution.</title>
        <authorList>
            <person name="Cunning R."/>
            <person name="Bay R.A."/>
            <person name="Gillette P."/>
            <person name="Baker A.C."/>
            <person name="Traylor-Knowles N."/>
        </authorList>
    </citation>
    <scope>NUCLEOTIDE SEQUENCE [LARGE SCALE GENOMIC DNA]</scope>
    <source>
        <strain evidence="1">RSMAS</strain>
        <tissue evidence="1">Whole animal</tissue>
    </source>
</reference>
<name>A0A3M6TXQ7_POCDA</name>
<evidence type="ECO:0000313" key="2">
    <source>
        <dbReference type="Proteomes" id="UP000275408"/>
    </source>
</evidence>
<dbReference type="OrthoDB" id="6021972at2759"/>
<dbReference type="EMBL" id="RCHS01002707">
    <property type="protein sequence ID" value="RMX46223.1"/>
    <property type="molecule type" value="Genomic_DNA"/>
</dbReference>
<dbReference type="PANTHER" id="PTHR45985:SF3">
    <property type="entry name" value="CHITIN DEACETYLASE-LIKE 4"/>
    <property type="match status" value="1"/>
</dbReference>
<gene>
    <name evidence="1" type="ORF">pdam_00023879</name>
</gene>
<feature type="non-terminal residue" evidence="1">
    <location>
        <position position="92"/>
    </location>
</feature>
<dbReference type="PANTHER" id="PTHR45985">
    <property type="match status" value="1"/>
</dbReference>
<organism evidence="1 2">
    <name type="scientific">Pocillopora damicornis</name>
    <name type="common">Cauliflower coral</name>
    <name type="synonym">Millepora damicornis</name>
    <dbReference type="NCBI Taxonomy" id="46731"/>
    <lineage>
        <taxon>Eukaryota</taxon>
        <taxon>Metazoa</taxon>
        <taxon>Cnidaria</taxon>
        <taxon>Anthozoa</taxon>
        <taxon>Hexacorallia</taxon>
        <taxon>Scleractinia</taxon>
        <taxon>Astrocoeniina</taxon>
        <taxon>Pocilloporidae</taxon>
        <taxon>Pocillopora</taxon>
    </lineage>
</organism>
<protein>
    <submittedName>
        <fullName evidence="1">Uncharacterized protein</fullName>
    </submittedName>
</protein>
<dbReference type="AlphaFoldDB" id="A0A3M6TXQ7"/>